<reference evidence="4 5" key="1">
    <citation type="submission" date="2021-01" db="EMBL/GenBank/DDBJ databases">
        <title>Whole genome shotgun sequence of Planotetraspora kaengkrachanensis NBRC 104272.</title>
        <authorList>
            <person name="Komaki H."/>
            <person name="Tamura T."/>
        </authorList>
    </citation>
    <scope>NUCLEOTIDE SEQUENCE [LARGE SCALE GENOMIC DNA]</scope>
    <source>
        <strain evidence="4 5">NBRC 104272</strain>
    </source>
</reference>
<keyword evidence="5" id="KW-1185">Reference proteome</keyword>
<dbReference type="InterPro" id="IPR009057">
    <property type="entry name" value="Homeodomain-like_sf"/>
</dbReference>
<evidence type="ECO:0000256" key="3">
    <source>
        <dbReference type="SAM" id="MobiDB-lite"/>
    </source>
</evidence>
<evidence type="ECO:0000313" key="4">
    <source>
        <dbReference type="EMBL" id="GIG79610.1"/>
    </source>
</evidence>
<sequence length="112" mass="12406">MAITWGFGLALVELSVMEQRYRAVLDVEAGSPVTEVAEQYGVSRQSVHAWVRRYRAGGLGAILLTLDHQTDPQRDRRGRFLPAAERQGEHRAGVAGVRGLPHPRQVPAIRDP</sequence>
<name>A0A8J3LZI5_9ACTN</name>
<comment type="caution">
    <text evidence="4">The sequence shown here is derived from an EMBL/GenBank/DDBJ whole genome shotgun (WGS) entry which is preliminary data.</text>
</comment>
<evidence type="ECO:0000256" key="1">
    <source>
        <dbReference type="ARBA" id="ARBA00023015"/>
    </source>
</evidence>
<dbReference type="SUPFAM" id="SSF46689">
    <property type="entry name" value="Homeodomain-like"/>
    <property type="match status" value="1"/>
</dbReference>
<keyword evidence="1" id="KW-0805">Transcription regulation</keyword>
<keyword evidence="2" id="KW-0804">Transcription</keyword>
<accession>A0A8J3LZI5</accession>
<dbReference type="Gene3D" id="1.10.10.2690">
    <property type="match status" value="1"/>
</dbReference>
<dbReference type="AlphaFoldDB" id="A0A8J3LZI5"/>
<feature type="region of interest" description="Disordered" evidence="3">
    <location>
        <begin position="82"/>
        <end position="112"/>
    </location>
</feature>
<organism evidence="4 5">
    <name type="scientific">Planotetraspora kaengkrachanensis</name>
    <dbReference type="NCBI Taxonomy" id="575193"/>
    <lineage>
        <taxon>Bacteria</taxon>
        <taxon>Bacillati</taxon>
        <taxon>Actinomycetota</taxon>
        <taxon>Actinomycetes</taxon>
        <taxon>Streptosporangiales</taxon>
        <taxon>Streptosporangiaceae</taxon>
        <taxon>Planotetraspora</taxon>
    </lineage>
</organism>
<dbReference type="EMBL" id="BONV01000009">
    <property type="protein sequence ID" value="GIG79610.1"/>
    <property type="molecule type" value="Genomic_DNA"/>
</dbReference>
<gene>
    <name evidence="4" type="ORF">Pka01_27370</name>
</gene>
<dbReference type="Pfam" id="PF13384">
    <property type="entry name" value="HTH_23"/>
    <property type="match status" value="1"/>
</dbReference>
<evidence type="ECO:0000256" key="2">
    <source>
        <dbReference type="ARBA" id="ARBA00023163"/>
    </source>
</evidence>
<dbReference type="Proteomes" id="UP000630097">
    <property type="component" value="Unassembled WGS sequence"/>
</dbReference>
<evidence type="ECO:0000313" key="5">
    <source>
        <dbReference type="Proteomes" id="UP000630097"/>
    </source>
</evidence>
<dbReference type="InterPro" id="IPR053721">
    <property type="entry name" value="Fimbrial_Adhesin_Reg"/>
</dbReference>
<proteinExistence type="predicted"/>
<evidence type="ECO:0008006" key="6">
    <source>
        <dbReference type="Google" id="ProtNLM"/>
    </source>
</evidence>
<protein>
    <recommendedName>
        <fullName evidence="6">Helix-turn-helix domain-containing protein</fullName>
    </recommendedName>
</protein>